<protein>
    <submittedName>
        <fullName evidence="3">Uncharacterized protein</fullName>
    </submittedName>
</protein>
<feature type="region of interest" description="Disordered" evidence="2">
    <location>
        <begin position="150"/>
        <end position="175"/>
    </location>
</feature>
<feature type="non-terminal residue" evidence="3">
    <location>
        <position position="1"/>
    </location>
</feature>
<reference evidence="3" key="1">
    <citation type="submission" date="2021-02" db="EMBL/GenBank/DDBJ databases">
        <authorList>
            <person name="Dougan E. K."/>
            <person name="Rhodes N."/>
            <person name="Thang M."/>
            <person name="Chan C."/>
        </authorList>
    </citation>
    <scope>NUCLEOTIDE SEQUENCE</scope>
</reference>
<evidence type="ECO:0000313" key="4">
    <source>
        <dbReference type="Proteomes" id="UP000626109"/>
    </source>
</evidence>
<sequence>GHGSAALDKPFAGANPKLVPALLAKAVLTVAASAGQAVGEPPEIQKLREELQAKEQALQSLRQRAMDHMNLIEVLERETFVKEEAIRKLRTAEAAQKEVAKLLAEIRQKDEGLDLLRRRAEEQEASLSSLGHQSKAKGEMVRELLRGLAEADSPRQPVPQHASCASPSARSPIAPATPLSPPFFFGAAARASSSPKKLQATLQSEAITIASTLESPVDPAEDLHPNALTSATRAIPAAAA</sequence>
<dbReference type="EMBL" id="CAJNNW010006663">
    <property type="protein sequence ID" value="CAE8648513.1"/>
    <property type="molecule type" value="Genomic_DNA"/>
</dbReference>
<keyword evidence="1" id="KW-0175">Coiled coil</keyword>
<evidence type="ECO:0000256" key="2">
    <source>
        <dbReference type="SAM" id="MobiDB-lite"/>
    </source>
</evidence>
<feature type="compositionally biased region" description="Low complexity" evidence="2">
    <location>
        <begin position="162"/>
        <end position="175"/>
    </location>
</feature>
<proteinExistence type="predicted"/>
<name>A0A813IET4_POLGL</name>
<feature type="compositionally biased region" description="Low complexity" evidence="2">
    <location>
        <begin position="227"/>
        <end position="240"/>
    </location>
</feature>
<gene>
    <name evidence="3" type="ORF">PGLA2088_LOCUS6627</name>
</gene>
<evidence type="ECO:0000313" key="3">
    <source>
        <dbReference type="EMBL" id="CAE8648513.1"/>
    </source>
</evidence>
<organism evidence="3 4">
    <name type="scientific">Polarella glacialis</name>
    <name type="common">Dinoflagellate</name>
    <dbReference type="NCBI Taxonomy" id="89957"/>
    <lineage>
        <taxon>Eukaryota</taxon>
        <taxon>Sar</taxon>
        <taxon>Alveolata</taxon>
        <taxon>Dinophyceae</taxon>
        <taxon>Suessiales</taxon>
        <taxon>Suessiaceae</taxon>
        <taxon>Polarella</taxon>
    </lineage>
</organism>
<comment type="caution">
    <text evidence="3">The sequence shown here is derived from an EMBL/GenBank/DDBJ whole genome shotgun (WGS) entry which is preliminary data.</text>
</comment>
<feature type="region of interest" description="Disordered" evidence="2">
    <location>
        <begin position="215"/>
        <end position="240"/>
    </location>
</feature>
<accession>A0A813IET4</accession>
<dbReference type="AlphaFoldDB" id="A0A813IET4"/>
<dbReference type="Proteomes" id="UP000626109">
    <property type="component" value="Unassembled WGS sequence"/>
</dbReference>
<evidence type="ECO:0000256" key="1">
    <source>
        <dbReference type="SAM" id="Coils"/>
    </source>
</evidence>
<feature type="coiled-coil region" evidence="1">
    <location>
        <begin position="44"/>
        <end position="133"/>
    </location>
</feature>